<name>A0A8J3PYY5_9ACTN</name>
<dbReference type="PROSITE" id="PS51186">
    <property type="entry name" value="GNAT"/>
    <property type="match status" value="1"/>
</dbReference>
<accession>A0A8J3PYY5</accession>
<dbReference type="EMBL" id="BONV01000041">
    <property type="protein sequence ID" value="GIG83481.1"/>
    <property type="molecule type" value="Genomic_DNA"/>
</dbReference>
<dbReference type="AlphaFoldDB" id="A0A8J3PYY5"/>
<evidence type="ECO:0000313" key="3">
    <source>
        <dbReference type="Proteomes" id="UP000630097"/>
    </source>
</evidence>
<dbReference type="InterPro" id="IPR016181">
    <property type="entry name" value="Acyl_CoA_acyltransferase"/>
</dbReference>
<reference evidence="2 3" key="1">
    <citation type="submission" date="2021-01" db="EMBL/GenBank/DDBJ databases">
        <title>Whole genome shotgun sequence of Planotetraspora kaengkrachanensis NBRC 104272.</title>
        <authorList>
            <person name="Komaki H."/>
            <person name="Tamura T."/>
        </authorList>
    </citation>
    <scope>NUCLEOTIDE SEQUENCE [LARGE SCALE GENOMIC DNA]</scope>
    <source>
        <strain evidence="2 3">NBRC 104272</strain>
    </source>
</reference>
<feature type="domain" description="N-acetyltransferase" evidence="1">
    <location>
        <begin position="150"/>
        <end position="293"/>
    </location>
</feature>
<gene>
    <name evidence="2" type="ORF">Pka01_66080</name>
</gene>
<dbReference type="GO" id="GO:0016747">
    <property type="term" value="F:acyltransferase activity, transferring groups other than amino-acyl groups"/>
    <property type="evidence" value="ECO:0007669"/>
    <property type="project" value="InterPro"/>
</dbReference>
<dbReference type="Gene3D" id="3.40.630.30">
    <property type="match status" value="1"/>
</dbReference>
<evidence type="ECO:0000259" key="1">
    <source>
        <dbReference type="PROSITE" id="PS51186"/>
    </source>
</evidence>
<dbReference type="SUPFAM" id="SSF55729">
    <property type="entry name" value="Acyl-CoA N-acyltransferases (Nat)"/>
    <property type="match status" value="1"/>
</dbReference>
<dbReference type="Pfam" id="PF00583">
    <property type="entry name" value="Acetyltransf_1"/>
    <property type="match status" value="1"/>
</dbReference>
<proteinExistence type="predicted"/>
<evidence type="ECO:0000313" key="2">
    <source>
        <dbReference type="EMBL" id="GIG83481.1"/>
    </source>
</evidence>
<dbReference type="InterPro" id="IPR000182">
    <property type="entry name" value="GNAT_dom"/>
</dbReference>
<protein>
    <recommendedName>
        <fullName evidence="1">N-acetyltransferase domain-containing protein</fullName>
    </recommendedName>
</protein>
<dbReference type="CDD" id="cd04301">
    <property type="entry name" value="NAT_SF"/>
    <property type="match status" value="1"/>
</dbReference>
<keyword evidence="3" id="KW-1185">Reference proteome</keyword>
<sequence length="293" mass="32200">MGAMRRREHAGPVALRAMQDLAVRSFPATGYRHIGDLTWNWCLALDRAGECPTAIWTEGDTTLAWGWLDVSGELMLQVDPDRPELADEVLDWAERTAGGPLSTEVAETEQHLVAALERRGYTRAADGPFMMCLRRPLVDLPEAPHLPDGYTIRAQRGHADVAGRAAAHRAAFGSPRVTAGRHARMRDAWPYRPEMDLVVVSPAGEVAAYCQGWYDEVNRVGEFEPVGTHPRHRRLGLGRAACIAVLHAFAAGGGERAVVYARGDDGYPVPLRLYTSMGFGAYTRTRTYTAPKP</sequence>
<organism evidence="2 3">
    <name type="scientific">Planotetraspora kaengkrachanensis</name>
    <dbReference type="NCBI Taxonomy" id="575193"/>
    <lineage>
        <taxon>Bacteria</taxon>
        <taxon>Bacillati</taxon>
        <taxon>Actinomycetota</taxon>
        <taxon>Actinomycetes</taxon>
        <taxon>Streptosporangiales</taxon>
        <taxon>Streptosporangiaceae</taxon>
        <taxon>Planotetraspora</taxon>
    </lineage>
</organism>
<dbReference type="Proteomes" id="UP000630097">
    <property type="component" value="Unassembled WGS sequence"/>
</dbReference>
<comment type="caution">
    <text evidence="2">The sequence shown here is derived from an EMBL/GenBank/DDBJ whole genome shotgun (WGS) entry which is preliminary data.</text>
</comment>